<gene>
    <name evidence="14" type="primary">cas10</name>
    <name evidence="14" type="ORF">SOJ16_002668</name>
</gene>
<dbReference type="SUPFAM" id="SSF109604">
    <property type="entry name" value="HD-domain/PDEase-like"/>
    <property type="match status" value="1"/>
</dbReference>
<dbReference type="Gene3D" id="3.30.70.270">
    <property type="match status" value="1"/>
</dbReference>
<dbReference type="Pfam" id="PF18211">
    <property type="entry name" value="Csm1_B"/>
    <property type="match status" value="1"/>
</dbReference>
<sequence length="822" mass="96118">MIFYYAHQREEDRNFDYNLFLGAILHDIGKFYMRTENQDAKRNISKEYDVFYKEEGKSSPRHQEWSAFFVENFLPESLKDITNLVLFHHRPTSYSQFLISVADKISAKADRKEIVEEEAGGNKSKYLISILSQINLEGSKKSEKKIFYKKLKKRYEVEPPTEDFEKNAKDDYQKLWMEFSEKILALKNSFGSSFDLEDFATAIYNLIRNYTYNIPSAFYYSIPDISLWAHSKSTAAIAFCLDRQLKKVYSQENDRVKVLETMATKLLPGNEYSIKRGDFPYFCLVKGDVSGIQDFVFDTKMDGALKALKAKSFYISFLLDTVAKYILKQEEMPVCNLIFNGGGHFYLLMPAYFAEKLDQYQKKVDRLLFKAHRSTISILLDAEIIDLYDFAGNFGDCFDRVSSKIHRKKISKFKSIIEEEKLKFFEPHEDYEQKCPHCSRQLKPKQDDPDFCEFCESFVTLGDRLIKSYYIIDSWGEEESSDFNKVENFFAAFGRKILFSNNYENIASTIVIDRNRLENFLDRDENTEKDDKRNKLKFNLDFFEALDISTHVPFKDEGTPKTIEEISNSSKGVKSWGIVRGDVDNLGRIFKEGLGEDSSISRVMTLSEEFSLFFGYYFNRLVNDEQGDIAVIYSGGDDFCILGQWNVLPYTAHKIYTEFRSYSCNNPDITLSMGFEIAPDKKYPIYRVAVVCGEHLDKAKEYEREDGRKKDCFAFSGNFVDWKDYEDLARLKETITDLIGDKNVSKVLINGIYAVCNLKRESFDDLFKSWRFVYFIARLKERYKNCSKQLDDIFKRIIDQNTNSLYKHSYLAARWAELELRK</sequence>
<evidence type="ECO:0000256" key="4">
    <source>
        <dbReference type="ARBA" id="ARBA00022679"/>
    </source>
</evidence>
<protein>
    <recommendedName>
        <fullName evidence="3">CRISPR system single-strand-specific deoxyribonuclease Cas10/Csm1 (subtype III-A)</fullName>
    </recommendedName>
    <alternativeName>
        <fullName evidence="12">Cyclic oligoadenylate synthase</fullName>
    </alternativeName>
</protein>
<accession>A0ABZ0U2C5</accession>
<keyword evidence="4" id="KW-0808">Transferase</keyword>
<evidence type="ECO:0000256" key="6">
    <source>
        <dbReference type="ARBA" id="ARBA00022741"/>
    </source>
</evidence>
<dbReference type="Pfam" id="PF01966">
    <property type="entry name" value="HD"/>
    <property type="match status" value="1"/>
</dbReference>
<organism evidence="14 15">
    <name type="scientific">Anaerocellum danielii</name>
    <dbReference type="NCBI Taxonomy" id="1387557"/>
    <lineage>
        <taxon>Bacteria</taxon>
        <taxon>Bacillati</taxon>
        <taxon>Bacillota</taxon>
        <taxon>Bacillota incertae sedis</taxon>
        <taxon>Caldicellulosiruptorales</taxon>
        <taxon>Caldicellulosiruptoraceae</taxon>
        <taxon>Anaerocellum</taxon>
    </lineage>
</organism>
<evidence type="ECO:0000256" key="1">
    <source>
        <dbReference type="ARBA" id="ARBA00001968"/>
    </source>
</evidence>
<evidence type="ECO:0000256" key="11">
    <source>
        <dbReference type="ARBA" id="ARBA00023118"/>
    </source>
</evidence>
<proteinExistence type="inferred from homology"/>
<dbReference type="PANTHER" id="PTHR36528">
    <property type="entry name" value="CRISPR SYSTEM SINGLE-STRAND-SPECIFIC DEOXYRIBONUCLEASE CAS10/CSM1 (SUBTYPE III-A)"/>
    <property type="match status" value="1"/>
</dbReference>
<dbReference type="InterPro" id="IPR013408">
    <property type="entry name" value="Cas10/Csm1"/>
</dbReference>
<keyword evidence="9" id="KW-0269">Exonuclease</keyword>
<dbReference type="PANTHER" id="PTHR36528:SF1">
    <property type="entry name" value="CRISPR SYSTEM SINGLE-STRAND-SPECIFIC DEOXYRIBONUCLEASE CAS10_CSM1 (SUBTYPE III-A)"/>
    <property type="match status" value="1"/>
</dbReference>
<dbReference type="RefSeq" id="WP_045173303.1">
    <property type="nucleotide sequence ID" value="NZ_CP139957.1"/>
</dbReference>
<dbReference type="NCBIfam" id="TIGR02578">
    <property type="entry name" value="cas_TM1811_Csm1"/>
    <property type="match status" value="1"/>
</dbReference>
<evidence type="ECO:0000256" key="12">
    <source>
        <dbReference type="ARBA" id="ARBA00032922"/>
    </source>
</evidence>
<dbReference type="InterPro" id="IPR054767">
    <property type="entry name" value="Cas10-Cmr2_palm2"/>
</dbReference>
<comment type="cofactor">
    <cofactor evidence="1">
        <name>a divalent metal cation</name>
        <dbReference type="ChEBI" id="CHEBI:60240"/>
    </cofactor>
</comment>
<evidence type="ECO:0000256" key="9">
    <source>
        <dbReference type="ARBA" id="ARBA00022839"/>
    </source>
</evidence>
<keyword evidence="8" id="KW-0378">Hydrolase</keyword>
<comment type="similarity">
    <text evidence="2">Belongs to the CRISPR-associated Cas10/Csm1 family.</text>
</comment>
<dbReference type="EMBL" id="CP139957">
    <property type="protein sequence ID" value="WPX08758.1"/>
    <property type="molecule type" value="Genomic_DNA"/>
</dbReference>
<feature type="domain" description="GGDEF" evidence="13">
    <location>
        <begin position="574"/>
        <end position="716"/>
    </location>
</feature>
<name>A0ABZ0U2C5_9FIRM</name>
<reference evidence="14 15" key="1">
    <citation type="submission" date="2023-12" db="EMBL/GenBank/DDBJ databases">
        <authorList>
            <person name="Manesh M.J.H."/>
            <person name="Bing R.G."/>
            <person name="Willard D.J."/>
            <person name="Kelly R.M."/>
        </authorList>
    </citation>
    <scope>NUCLEOTIDE SEQUENCE [LARGE SCALE GENOMIC DNA]</scope>
    <source>
        <strain evidence="14 15">DSM 8977</strain>
    </source>
</reference>
<dbReference type="Proteomes" id="UP001322744">
    <property type="component" value="Chromosome"/>
</dbReference>
<keyword evidence="6" id="KW-0547">Nucleotide-binding</keyword>
<keyword evidence="15" id="KW-1185">Reference proteome</keyword>
<evidence type="ECO:0000256" key="8">
    <source>
        <dbReference type="ARBA" id="ARBA00022801"/>
    </source>
</evidence>
<evidence type="ECO:0000256" key="10">
    <source>
        <dbReference type="ARBA" id="ARBA00022840"/>
    </source>
</evidence>
<evidence type="ECO:0000313" key="14">
    <source>
        <dbReference type="EMBL" id="WPX08758.1"/>
    </source>
</evidence>
<dbReference type="InterPro" id="IPR052117">
    <property type="entry name" value="Cas10/Csm1_subtype-III-A"/>
</dbReference>
<dbReference type="InterPro" id="IPR041062">
    <property type="entry name" value="Csm1_B"/>
</dbReference>
<dbReference type="InterPro" id="IPR006674">
    <property type="entry name" value="HD_domain"/>
</dbReference>
<evidence type="ECO:0000313" key="15">
    <source>
        <dbReference type="Proteomes" id="UP001322744"/>
    </source>
</evidence>
<evidence type="ECO:0000256" key="2">
    <source>
        <dbReference type="ARBA" id="ARBA00005700"/>
    </source>
</evidence>
<keyword evidence="7" id="KW-0255">Endonuclease</keyword>
<dbReference type="Gene3D" id="1.10.3210.10">
    <property type="entry name" value="Hypothetical protein af1432"/>
    <property type="match status" value="1"/>
</dbReference>
<dbReference type="Pfam" id="PF22335">
    <property type="entry name" value="Cas10-Cmr2_palm2"/>
    <property type="match status" value="1"/>
</dbReference>
<evidence type="ECO:0000256" key="3">
    <source>
        <dbReference type="ARBA" id="ARBA00014333"/>
    </source>
</evidence>
<evidence type="ECO:0000256" key="7">
    <source>
        <dbReference type="ARBA" id="ARBA00022759"/>
    </source>
</evidence>
<keyword evidence="11" id="KW-0051">Antiviral defense</keyword>
<keyword evidence="5" id="KW-0540">Nuclease</keyword>
<evidence type="ECO:0000256" key="5">
    <source>
        <dbReference type="ARBA" id="ARBA00022722"/>
    </source>
</evidence>
<evidence type="ECO:0000259" key="13">
    <source>
        <dbReference type="PROSITE" id="PS50887"/>
    </source>
</evidence>
<keyword evidence="10" id="KW-0067">ATP-binding</keyword>
<dbReference type="InterPro" id="IPR000160">
    <property type="entry name" value="GGDEF_dom"/>
</dbReference>
<dbReference type="PROSITE" id="PS50887">
    <property type="entry name" value="GGDEF"/>
    <property type="match status" value="1"/>
</dbReference>
<dbReference type="InterPro" id="IPR043128">
    <property type="entry name" value="Rev_trsase/Diguanyl_cyclase"/>
</dbReference>